<dbReference type="OrthoDB" id="5988360at2"/>
<gene>
    <name evidence="2" type="ORF">IP93_02815</name>
</gene>
<dbReference type="EMBL" id="VLKP01000014">
    <property type="protein sequence ID" value="TWI06823.1"/>
    <property type="molecule type" value="Genomic_DNA"/>
</dbReference>
<evidence type="ECO:0000256" key="1">
    <source>
        <dbReference type="SAM" id="Phobius"/>
    </source>
</evidence>
<name>A0A562LGT8_9GAMM</name>
<dbReference type="RefSeq" id="WP_158636360.1">
    <property type="nucleotide sequence ID" value="NZ_VLKP01000014.1"/>
</dbReference>
<protein>
    <recommendedName>
        <fullName evidence="4">DUF3149 domain-containing protein</fullName>
    </recommendedName>
</protein>
<keyword evidence="1" id="KW-1133">Transmembrane helix</keyword>
<comment type="caution">
    <text evidence="2">The sequence shown here is derived from an EMBL/GenBank/DDBJ whole genome shotgun (WGS) entry which is preliminary data.</text>
</comment>
<dbReference type="AlphaFoldDB" id="A0A562LGT8"/>
<evidence type="ECO:0000313" key="2">
    <source>
        <dbReference type="EMBL" id="TWI06823.1"/>
    </source>
</evidence>
<evidence type="ECO:0008006" key="4">
    <source>
        <dbReference type="Google" id="ProtNLM"/>
    </source>
</evidence>
<sequence>MSPLLDQLLTTPMGWLAIAVTVLSIALTVAIHLFLRRKIRESEAAAREGNEPPR</sequence>
<keyword evidence="1" id="KW-0472">Membrane</keyword>
<evidence type="ECO:0000313" key="3">
    <source>
        <dbReference type="Proteomes" id="UP000316471"/>
    </source>
</evidence>
<organism evidence="2 3">
    <name type="scientific">Aerolutibacter ruishenii</name>
    <dbReference type="NCBI Taxonomy" id="686800"/>
    <lineage>
        <taxon>Bacteria</taxon>
        <taxon>Pseudomonadati</taxon>
        <taxon>Pseudomonadota</taxon>
        <taxon>Gammaproteobacteria</taxon>
        <taxon>Lysobacterales</taxon>
        <taxon>Lysobacteraceae</taxon>
        <taxon>Aerolutibacter</taxon>
    </lineage>
</organism>
<accession>A0A562LGT8</accession>
<feature type="transmembrane region" description="Helical" evidence="1">
    <location>
        <begin position="12"/>
        <end position="35"/>
    </location>
</feature>
<reference evidence="2 3" key="1">
    <citation type="journal article" date="2015" name="Stand. Genomic Sci.">
        <title>Genomic Encyclopedia of Bacterial and Archaeal Type Strains, Phase III: the genomes of soil and plant-associated and newly described type strains.</title>
        <authorList>
            <person name="Whitman W.B."/>
            <person name="Woyke T."/>
            <person name="Klenk H.P."/>
            <person name="Zhou Y."/>
            <person name="Lilburn T.G."/>
            <person name="Beck B.J."/>
            <person name="De Vos P."/>
            <person name="Vandamme P."/>
            <person name="Eisen J.A."/>
            <person name="Garrity G."/>
            <person name="Hugenholtz P."/>
            <person name="Kyrpides N.C."/>
        </authorList>
    </citation>
    <scope>NUCLEOTIDE SEQUENCE [LARGE SCALE GENOMIC DNA]</scope>
    <source>
        <strain evidence="2 3">CGMCC 1.10136</strain>
    </source>
</reference>
<dbReference type="Proteomes" id="UP000316471">
    <property type="component" value="Unassembled WGS sequence"/>
</dbReference>
<keyword evidence="3" id="KW-1185">Reference proteome</keyword>
<proteinExistence type="predicted"/>
<keyword evidence="1" id="KW-0812">Transmembrane</keyword>